<dbReference type="ExpressionAtlas" id="A5BDF5">
    <property type="expression patterns" value="differential"/>
</dbReference>
<comment type="subcellular location">
    <subcellularLocation>
        <location evidence="1">Membrane</location>
        <topology evidence="1">Single-pass membrane protein</topology>
    </subcellularLocation>
</comment>
<evidence type="ECO:0000256" key="1">
    <source>
        <dbReference type="ARBA" id="ARBA00004167"/>
    </source>
</evidence>
<reference evidence="10" key="1">
    <citation type="journal article" date="2007" name="PLoS ONE">
        <title>The first genome sequence of an elite grapevine cultivar (Pinot noir Vitis vinifera L.): coping with a highly heterozygous genome.</title>
        <authorList>
            <person name="Velasco R."/>
            <person name="Zharkikh A."/>
            <person name="Troggio M."/>
            <person name="Cartwright D.A."/>
            <person name="Cestaro A."/>
            <person name="Pruss D."/>
            <person name="Pindo M."/>
            <person name="FitzGerald L.M."/>
            <person name="Vezzulli S."/>
            <person name="Reid J."/>
            <person name="Malacarne G."/>
            <person name="Iliev D."/>
            <person name="Coppola G."/>
            <person name="Wardell B."/>
            <person name="Micheletti D."/>
            <person name="Macalma T."/>
            <person name="Facci M."/>
            <person name="Mitchell J.T."/>
            <person name="Perazzolli M."/>
            <person name="Eldredge G."/>
            <person name="Gatto P."/>
            <person name="Oyzerski R."/>
            <person name="Moretto M."/>
            <person name="Gutin N."/>
            <person name="Stefanini M."/>
            <person name="Chen Y."/>
            <person name="Segala C."/>
            <person name="Davenport C."/>
            <person name="Dematte L."/>
            <person name="Mraz A."/>
            <person name="Battilana J."/>
            <person name="Stormo K."/>
            <person name="Costa F."/>
            <person name="Tao Q."/>
            <person name="Si-Ammour A."/>
            <person name="Harkins T."/>
            <person name="Lackey A."/>
            <person name="Perbost C."/>
            <person name="Taillon B."/>
            <person name="Stella A."/>
            <person name="Solovyev V."/>
            <person name="Fawcett J.A."/>
            <person name="Sterck L."/>
            <person name="Vandepoele K."/>
            <person name="Grando S.M."/>
            <person name="Toppo S."/>
            <person name="Moser C."/>
            <person name="Lanchbury J."/>
            <person name="Bogden R."/>
            <person name="Skolnick M."/>
            <person name="Sgaramella V."/>
            <person name="Bhatnagar S.K."/>
            <person name="Fontana P."/>
            <person name="Gutin A."/>
            <person name="Van de Peer Y."/>
            <person name="Salamini F."/>
            <person name="Viola R."/>
        </authorList>
    </citation>
    <scope>NUCLEOTIDE SEQUENCE</scope>
</reference>
<evidence type="ECO:0000256" key="7">
    <source>
        <dbReference type="ARBA" id="ARBA00023004"/>
    </source>
</evidence>
<sequence length="247" mass="27684">MTHLRSIITCPSNNDSYNKYQVSSNLGNSGVGFIVWCTVAEKCKGRLAPGPSDAWPFLGHLPLLRGQTPIFRTLGAMVDKQDPVFMIRLGVHRALVFQCRKAGYNYAGFGFTPYRALWREMRKLSMMEILSARRLDALTHVQISELDLFIKDLDSLGKGSDWVHPVKLQYSLKDDRRKEVFQYFWPWKRGSKAGHSNNLETPVSNGDICFVGGHSRCRMDGFTRVFGVDEAGGEGSGLSCGRLSGRT</sequence>
<dbReference type="GO" id="GO:0005506">
    <property type="term" value="F:iron ion binding"/>
    <property type="evidence" value="ECO:0007669"/>
    <property type="project" value="InterPro"/>
</dbReference>
<dbReference type="SUPFAM" id="SSF48264">
    <property type="entry name" value="Cytochrome P450"/>
    <property type="match status" value="1"/>
</dbReference>
<protein>
    <submittedName>
        <fullName evidence="10">Uncharacterized protein</fullName>
    </submittedName>
</protein>
<proteinExistence type="predicted"/>
<dbReference type="PANTHER" id="PTHR47947">
    <property type="entry name" value="CYTOCHROME P450 82C3-RELATED"/>
    <property type="match status" value="1"/>
</dbReference>
<evidence type="ECO:0000256" key="2">
    <source>
        <dbReference type="ARBA" id="ARBA00022617"/>
    </source>
</evidence>
<keyword evidence="9" id="KW-0472">Membrane</keyword>
<evidence type="ECO:0000256" key="6">
    <source>
        <dbReference type="ARBA" id="ARBA00023002"/>
    </source>
</evidence>
<keyword evidence="8" id="KW-0503">Monooxygenase</keyword>
<gene>
    <name evidence="10" type="ORF">VITISV_019257</name>
</gene>
<evidence type="ECO:0000256" key="9">
    <source>
        <dbReference type="ARBA" id="ARBA00023136"/>
    </source>
</evidence>
<dbReference type="GO" id="GO:0016020">
    <property type="term" value="C:membrane"/>
    <property type="evidence" value="ECO:0007669"/>
    <property type="project" value="UniProtKB-SubCell"/>
</dbReference>
<keyword evidence="4" id="KW-0479">Metal-binding</keyword>
<keyword evidence="7" id="KW-0408">Iron</keyword>
<evidence type="ECO:0000256" key="8">
    <source>
        <dbReference type="ARBA" id="ARBA00023033"/>
    </source>
</evidence>
<evidence type="ECO:0000256" key="3">
    <source>
        <dbReference type="ARBA" id="ARBA00022692"/>
    </source>
</evidence>
<organism evidence="10">
    <name type="scientific">Vitis vinifera</name>
    <name type="common">Grape</name>
    <dbReference type="NCBI Taxonomy" id="29760"/>
    <lineage>
        <taxon>Eukaryota</taxon>
        <taxon>Viridiplantae</taxon>
        <taxon>Streptophyta</taxon>
        <taxon>Embryophyta</taxon>
        <taxon>Tracheophyta</taxon>
        <taxon>Spermatophyta</taxon>
        <taxon>Magnoliopsida</taxon>
        <taxon>eudicotyledons</taxon>
        <taxon>Gunneridae</taxon>
        <taxon>Pentapetalae</taxon>
        <taxon>rosids</taxon>
        <taxon>Vitales</taxon>
        <taxon>Vitaceae</taxon>
        <taxon>Viteae</taxon>
        <taxon>Vitis</taxon>
    </lineage>
</organism>
<dbReference type="Gene3D" id="1.10.630.10">
    <property type="entry name" value="Cytochrome P450"/>
    <property type="match status" value="1"/>
</dbReference>
<keyword evidence="2" id="KW-0349">Heme</keyword>
<dbReference type="GO" id="GO:0004497">
    <property type="term" value="F:monooxygenase activity"/>
    <property type="evidence" value="ECO:0007669"/>
    <property type="project" value="UniProtKB-KW"/>
</dbReference>
<dbReference type="PANTHER" id="PTHR47947:SF1">
    <property type="entry name" value="CYTOCHROME P450 82E3"/>
    <property type="match status" value="1"/>
</dbReference>
<accession>A5BDF5</accession>
<dbReference type="GO" id="GO:0016705">
    <property type="term" value="F:oxidoreductase activity, acting on paired donors, with incorporation or reduction of molecular oxygen"/>
    <property type="evidence" value="ECO:0007669"/>
    <property type="project" value="InterPro"/>
</dbReference>
<keyword evidence="3" id="KW-0812">Transmembrane</keyword>
<keyword evidence="5" id="KW-1133">Transmembrane helix</keyword>
<keyword evidence="6" id="KW-0560">Oxidoreductase</keyword>
<dbReference type="InterPro" id="IPR036396">
    <property type="entry name" value="Cyt_P450_sf"/>
</dbReference>
<evidence type="ECO:0000313" key="10">
    <source>
        <dbReference type="EMBL" id="CAN67787.1"/>
    </source>
</evidence>
<dbReference type="GO" id="GO:0020037">
    <property type="term" value="F:heme binding"/>
    <property type="evidence" value="ECO:0007669"/>
    <property type="project" value="InterPro"/>
</dbReference>
<dbReference type="InterPro" id="IPR050651">
    <property type="entry name" value="Plant_Cytochrome_P450_Monoox"/>
</dbReference>
<name>A5BDF5_VITVI</name>
<dbReference type="AlphaFoldDB" id="A5BDF5"/>
<dbReference type="EMBL" id="AM455390">
    <property type="protein sequence ID" value="CAN67787.1"/>
    <property type="molecule type" value="Genomic_DNA"/>
</dbReference>
<evidence type="ECO:0000256" key="5">
    <source>
        <dbReference type="ARBA" id="ARBA00022989"/>
    </source>
</evidence>
<evidence type="ECO:0000256" key="4">
    <source>
        <dbReference type="ARBA" id="ARBA00022723"/>
    </source>
</evidence>